<evidence type="ECO:0000256" key="1">
    <source>
        <dbReference type="ARBA" id="ARBA00010790"/>
    </source>
</evidence>
<keyword evidence="4" id="KW-0560">Oxidoreductase</keyword>
<dbReference type="PANTHER" id="PTHR46056">
    <property type="entry name" value="LONG-CHAIN-ALCOHOL OXIDASE"/>
    <property type="match status" value="1"/>
</dbReference>
<reference evidence="9" key="1">
    <citation type="journal article" date="2019" name="Int. J. Syst. Evol. Microbiol.">
        <title>The Global Catalogue of Microorganisms (GCM) 10K type strain sequencing project: providing services to taxonomists for standard genome sequencing and annotation.</title>
        <authorList>
            <consortium name="The Broad Institute Genomics Platform"/>
            <consortium name="The Broad Institute Genome Sequencing Center for Infectious Disease"/>
            <person name="Wu L."/>
            <person name="Ma J."/>
        </authorList>
    </citation>
    <scope>NUCLEOTIDE SEQUENCE [LARGE SCALE GENOMIC DNA]</scope>
    <source>
        <strain evidence="9">CCUG 58127</strain>
    </source>
</reference>
<dbReference type="Pfam" id="PF13450">
    <property type="entry name" value="NAD_binding_8"/>
    <property type="match status" value="1"/>
</dbReference>
<gene>
    <name evidence="8" type="ORF">ACFQDH_17970</name>
</gene>
<dbReference type="Gene3D" id="3.50.50.60">
    <property type="entry name" value="FAD/NAD(P)-binding domain"/>
    <property type="match status" value="2"/>
</dbReference>
<dbReference type="RefSeq" id="WP_382403758.1">
    <property type="nucleotide sequence ID" value="NZ_JBHSWH010000001.1"/>
</dbReference>
<evidence type="ECO:0000256" key="2">
    <source>
        <dbReference type="ARBA" id="ARBA00022630"/>
    </source>
</evidence>
<evidence type="ECO:0000259" key="7">
    <source>
        <dbReference type="Pfam" id="PF05199"/>
    </source>
</evidence>
<proteinExistence type="inferred from homology"/>
<dbReference type="InterPro" id="IPR036188">
    <property type="entry name" value="FAD/NAD-bd_sf"/>
</dbReference>
<evidence type="ECO:0000256" key="3">
    <source>
        <dbReference type="ARBA" id="ARBA00022827"/>
    </source>
</evidence>
<evidence type="ECO:0000256" key="4">
    <source>
        <dbReference type="ARBA" id="ARBA00023002"/>
    </source>
</evidence>
<evidence type="ECO:0000259" key="6">
    <source>
        <dbReference type="Pfam" id="PF00732"/>
    </source>
</evidence>
<dbReference type="InterPro" id="IPR007867">
    <property type="entry name" value="GMC_OxRtase_C"/>
</dbReference>
<sequence length="572" mass="62586">MSVKEHLRNVAKGSIGPVDNDSRFLLDVHSRALPGRQTMQQYDDEDEVDLVIVGAGAGGSVLAQRLARKGWRIVVIEAGPFWDPDKDWVSDEAGSHGLYWTSKRIIGGADPIELGKNNSGHGVGGSMVHYAGYTPRFHPSDLETFTRDGVGADWPIRYEDLLPHYERVERELPVAGQYWPWGHPHSYPGSPHPVSESANVIWRGAEALGIQMRVGPVGIVNGTFGNRPHCIYRGYCLQGCKVNAKASPLVTHLPDALAHNVEIRSNCMASRVELDESGRARGVVYLPQPGGPERLQRAKFVAVAGYSIETPRLLLASTSARFPHGLCNDHDLVGRYVMVQGATQTSGRWPEELRMYKAPPPQVSSEDYYETDTSRGFARGFSIQTVSPLPIGWAEHVLADGHWGRAMREYMRDYNHWATVGVLNELLAHPDNRITLADEVDSYGLSVARMDYTLTDNDKANEAYSTKVITDILKAGGAQDVLTIHRYAHLIGGARMGSSPETSVVDANQRSWAVPNLFLADGSVCPTQGSANPALTIMALASRLAERMADGSAMSDDPEQRAGPVRARQPVG</sequence>
<keyword evidence="9" id="KW-1185">Reference proteome</keyword>
<evidence type="ECO:0000313" key="9">
    <source>
        <dbReference type="Proteomes" id="UP001596298"/>
    </source>
</evidence>
<evidence type="ECO:0000313" key="8">
    <source>
        <dbReference type="EMBL" id="MFC6707089.1"/>
    </source>
</evidence>
<name>A0ABW2AKI8_9MICO</name>
<dbReference type="PANTHER" id="PTHR46056:SF12">
    <property type="entry name" value="LONG-CHAIN-ALCOHOL OXIDASE"/>
    <property type="match status" value="1"/>
</dbReference>
<comment type="similarity">
    <text evidence="1">Belongs to the GMC oxidoreductase family.</text>
</comment>
<keyword evidence="3" id="KW-0274">FAD</keyword>
<dbReference type="InterPro" id="IPR000172">
    <property type="entry name" value="GMC_OxRdtase_N"/>
</dbReference>
<comment type="caution">
    <text evidence="8">The sequence shown here is derived from an EMBL/GenBank/DDBJ whole genome shotgun (WGS) entry which is preliminary data.</text>
</comment>
<organism evidence="8 9">
    <name type="scientific">Flexivirga alba</name>
    <dbReference type="NCBI Taxonomy" id="702742"/>
    <lineage>
        <taxon>Bacteria</taxon>
        <taxon>Bacillati</taxon>
        <taxon>Actinomycetota</taxon>
        <taxon>Actinomycetes</taxon>
        <taxon>Micrococcales</taxon>
        <taxon>Dermacoccaceae</taxon>
        <taxon>Flexivirga</taxon>
    </lineage>
</organism>
<dbReference type="Pfam" id="PF05199">
    <property type="entry name" value="GMC_oxred_C"/>
    <property type="match status" value="1"/>
</dbReference>
<accession>A0ABW2AKI8</accession>
<dbReference type="Proteomes" id="UP001596298">
    <property type="component" value="Unassembled WGS sequence"/>
</dbReference>
<dbReference type="SUPFAM" id="SSF51905">
    <property type="entry name" value="FAD/NAD(P)-binding domain"/>
    <property type="match status" value="1"/>
</dbReference>
<feature type="domain" description="Glucose-methanol-choline oxidoreductase C-terminal" evidence="7">
    <location>
        <begin position="429"/>
        <end position="541"/>
    </location>
</feature>
<feature type="region of interest" description="Disordered" evidence="5">
    <location>
        <begin position="549"/>
        <end position="572"/>
    </location>
</feature>
<evidence type="ECO:0000256" key="5">
    <source>
        <dbReference type="SAM" id="MobiDB-lite"/>
    </source>
</evidence>
<protein>
    <submittedName>
        <fullName evidence="8">GMC family oxidoreductase</fullName>
    </submittedName>
</protein>
<dbReference type="EMBL" id="JBHSWH010000001">
    <property type="protein sequence ID" value="MFC6707089.1"/>
    <property type="molecule type" value="Genomic_DNA"/>
</dbReference>
<dbReference type="Pfam" id="PF00732">
    <property type="entry name" value="GMC_oxred_N"/>
    <property type="match status" value="1"/>
</dbReference>
<feature type="domain" description="Glucose-methanol-choline oxidoreductase N-terminal" evidence="6">
    <location>
        <begin position="119"/>
        <end position="319"/>
    </location>
</feature>
<keyword evidence="2" id="KW-0285">Flavoprotein</keyword>